<evidence type="ECO:0000256" key="1">
    <source>
        <dbReference type="ARBA" id="ARBA00010982"/>
    </source>
</evidence>
<dbReference type="GO" id="GO:0006635">
    <property type="term" value="P:fatty acid beta-oxidation"/>
    <property type="evidence" value="ECO:0007669"/>
    <property type="project" value="TreeGrafter"/>
</dbReference>
<dbReference type="Pfam" id="PF00108">
    <property type="entry name" value="Thiolase_N"/>
    <property type="match status" value="1"/>
</dbReference>
<keyword evidence="4" id="KW-0630">Potassium</keyword>
<sequence>MSPAKKEVYIVSAKRTPLGSFQGSLSSVSATQLGSIAIRACLEDIGLSGNDVDEVIMGNVLQANVGQAPARQASLGAGITQSAPCTTVNKVCASGMKALMFGTQSIMLGDNDIIITGGMESMSNVPYYLSRVPEEECPIHLANTCSNTPYGGVNLVDGVVRDGLTDAYDQMHMGLCTENLAQTFNITREETDDFARQSYQRAAKARDNGIHSKEIVPVVIPGRKGKPDVTITDDEEIGKVNFDKIPYLNPMVQ</sequence>
<dbReference type="SUPFAM" id="SSF53901">
    <property type="entry name" value="Thiolase-like"/>
    <property type="match status" value="1"/>
</dbReference>
<evidence type="ECO:0000259" key="6">
    <source>
        <dbReference type="Pfam" id="PF00108"/>
    </source>
</evidence>
<evidence type="ECO:0000256" key="4">
    <source>
        <dbReference type="ARBA" id="ARBA00022958"/>
    </source>
</evidence>
<organism evidence="7 8">
    <name type="scientific">Dermatophagoides farinae</name>
    <name type="common">American house dust mite</name>
    <dbReference type="NCBI Taxonomy" id="6954"/>
    <lineage>
        <taxon>Eukaryota</taxon>
        <taxon>Metazoa</taxon>
        <taxon>Ecdysozoa</taxon>
        <taxon>Arthropoda</taxon>
        <taxon>Chelicerata</taxon>
        <taxon>Arachnida</taxon>
        <taxon>Acari</taxon>
        <taxon>Acariformes</taxon>
        <taxon>Sarcoptiformes</taxon>
        <taxon>Astigmata</taxon>
        <taxon>Psoroptidia</taxon>
        <taxon>Analgoidea</taxon>
        <taxon>Pyroglyphidae</taxon>
        <taxon>Dermatophagoidinae</taxon>
        <taxon>Dermatophagoides</taxon>
    </lineage>
</organism>
<name>A0A922KY10_DERFA</name>
<dbReference type="InterPro" id="IPR020615">
    <property type="entry name" value="Thiolase_acyl_enz_int_AS"/>
</dbReference>
<dbReference type="PANTHER" id="PTHR18919">
    <property type="entry name" value="ACETYL-COA C-ACYLTRANSFERASE"/>
    <property type="match status" value="1"/>
</dbReference>
<proteinExistence type="inferred from homology"/>
<dbReference type="CDD" id="cd00751">
    <property type="entry name" value="thiolase"/>
    <property type="match status" value="1"/>
</dbReference>
<comment type="caution">
    <text evidence="7">The sequence shown here is derived from an EMBL/GenBank/DDBJ whole genome shotgun (WGS) entry which is preliminary data.</text>
</comment>
<dbReference type="GO" id="GO:0003985">
    <property type="term" value="F:acetyl-CoA C-acetyltransferase activity"/>
    <property type="evidence" value="ECO:0007669"/>
    <property type="project" value="TreeGrafter"/>
</dbReference>
<accession>A0A922KY10</accession>
<evidence type="ECO:0000256" key="2">
    <source>
        <dbReference type="ARBA" id="ARBA00022679"/>
    </source>
</evidence>
<evidence type="ECO:0000313" key="8">
    <source>
        <dbReference type="Proteomes" id="UP000790347"/>
    </source>
</evidence>
<keyword evidence="8" id="KW-1185">Reference proteome</keyword>
<protein>
    <submittedName>
        <fullName evidence="7">Acetyl-CoA acetyltransferase, mitochondrial</fullName>
    </submittedName>
</protein>
<keyword evidence="2" id="KW-0808">Transferase</keyword>
<dbReference type="InterPro" id="IPR002155">
    <property type="entry name" value="Thiolase"/>
</dbReference>
<dbReference type="PROSITE" id="PS00098">
    <property type="entry name" value="THIOLASE_1"/>
    <property type="match status" value="1"/>
</dbReference>
<evidence type="ECO:0000256" key="5">
    <source>
        <dbReference type="ARBA" id="ARBA00023315"/>
    </source>
</evidence>
<dbReference type="Proteomes" id="UP000790347">
    <property type="component" value="Unassembled WGS sequence"/>
</dbReference>
<gene>
    <name evidence="7" type="primary">ACAT1_3</name>
    <name evidence="7" type="ORF">DERF_012797</name>
</gene>
<keyword evidence="5" id="KW-0012">Acyltransferase</keyword>
<reference evidence="7" key="1">
    <citation type="submission" date="2013-05" db="EMBL/GenBank/DDBJ databases">
        <authorList>
            <person name="Yim A.K.Y."/>
            <person name="Chan T.F."/>
            <person name="Ji K.M."/>
            <person name="Liu X.Y."/>
            <person name="Zhou J.W."/>
            <person name="Li R.Q."/>
            <person name="Yang K.Y."/>
            <person name="Li J."/>
            <person name="Li M."/>
            <person name="Law P.T.W."/>
            <person name="Wu Y.L."/>
            <person name="Cai Z.L."/>
            <person name="Qin H."/>
            <person name="Bao Y."/>
            <person name="Leung R.K.K."/>
            <person name="Ng P.K.S."/>
            <person name="Zou J."/>
            <person name="Zhong X.J."/>
            <person name="Ran P.X."/>
            <person name="Zhong N.S."/>
            <person name="Liu Z.G."/>
            <person name="Tsui S.K.W."/>
        </authorList>
    </citation>
    <scope>NUCLEOTIDE SEQUENCE</scope>
    <source>
        <strain evidence="7">Derf</strain>
        <tissue evidence="7">Whole organism</tissue>
    </source>
</reference>
<dbReference type="AlphaFoldDB" id="A0A922KY10"/>
<evidence type="ECO:0000313" key="7">
    <source>
        <dbReference type="EMBL" id="KAH9501994.1"/>
    </source>
</evidence>
<dbReference type="InterPro" id="IPR020616">
    <property type="entry name" value="Thiolase_N"/>
</dbReference>
<dbReference type="GO" id="GO:0046872">
    <property type="term" value="F:metal ion binding"/>
    <property type="evidence" value="ECO:0007669"/>
    <property type="project" value="UniProtKB-KW"/>
</dbReference>
<dbReference type="Gene3D" id="3.40.47.10">
    <property type="match status" value="1"/>
</dbReference>
<evidence type="ECO:0000256" key="3">
    <source>
        <dbReference type="ARBA" id="ARBA00022723"/>
    </source>
</evidence>
<dbReference type="EMBL" id="ASGP02000006">
    <property type="protein sequence ID" value="KAH9501994.1"/>
    <property type="molecule type" value="Genomic_DNA"/>
</dbReference>
<dbReference type="GO" id="GO:0005739">
    <property type="term" value="C:mitochondrion"/>
    <property type="evidence" value="ECO:0007669"/>
    <property type="project" value="TreeGrafter"/>
</dbReference>
<dbReference type="PANTHER" id="PTHR18919:SF156">
    <property type="entry name" value="ACETYL-COA ACETYLTRANSFERASE, MITOCHONDRIAL"/>
    <property type="match status" value="1"/>
</dbReference>
<comment type="similarity">
    <text evidence="1">Belongs to the thiolase-like superfamily. Thiolase family.</text>
</comment>
<keyword evidence="3" id="KW-0479">Metal-binding</keyword>
<dbReference type="InterPro" id="IPR016039">
    <property type="entry name" value="Thiolase-like"/>
</dbReference>
<feature type="domain" description="Thiolase N-terminal" evidence="6">
    <location>
        <begin position="8"/>
        <end position="251"/>
    </location>
</feature>
<reference evidence="7" key="2">
    <citation type="journal article" date="2022" name="Res Sq">
        <title>Comparative Genomics Reveals Insights into the Divergent Evolution of Astigmatic Mites and Household Pest Adaptations.</title>
        <authorList>
            <person name="Xiong Q."/>
            <person name="Wan A.T.-Y."/>
            <person name="Liu X.-Y."/>
            <person name="Fung C.S.-H."/>
            <person name="Xiao X."/>
            <person name="Malainual N."/>
            <person name="Hou J."/>
            <person name="Wang L."/>
            <person name="Wang M."/>
            <person name="Yang K."/>
            <person name="Cui Y."/>
            <person name="Leung E."/>
            <person name="Nong W."/>
            <person name="Shin S.-K."/>
            <person name="Au S."/>
            <person name="Jeong K.Y."/>
            <person name="Chew F.T."/>
            <person name="Hui J."/>
            <person name="Leung T.F."/>
            <person name="Tungtrongchitr A."/>
            <person name="Zhong N."/>
            <person name="Liu Z."/>
            <person name="Tsui S."/>
        </authorList>
    </citation>
    <scope>NUCLEOTIDE SEQUENCE</scope>
    <source>
        <strain evidence="7">Derf</strain>
        <tissue evidence="7">Whole organism</tissue>
    </source>
</reference>